<dbReference type="EC" id="3.1.3.3" evidence="4"/>
<dbReference type="GO" id="GO:0006564">
    <property type="term" value="P:L-serine biosynthetic process"/>
    <property type="evidence" value="ECO:0007669"/>
    <property type="project" value="UniProtKB-KW"/>
</dbReference>
<keyword evidence="9" id="KW-0460">Magnesium</keyword>
<evidence type="ECO:0000256" key="13">
    <source>
        <dbReference type="ARBA" id="ARBA00048523"/>
    </source>
</evidence>
<reference evidence="15" key="1">
    <citation type="submission" date="2021-04" db="EMBL/GenBank/DDBJ databases">
        <title>Isolation of p-tert-butylphenol degrading bacteria Sphingobium phenoxybenzoativorans Tas13 from active sludge.</title>
        <authorList>
            <person name="Li Y."/>
        </authorList>
    </citation>
    <scope>NUCLEOTIDE SEQUENCE</scope>
    <source>
        <strain evidence="15">Tas13</strain>
    </source>
</reference>
<dbReference type="Pfam" id="PF12710">
    <property type="entry name" value="HAD"/>
    <property type="match status" value="1"/>
</dbReference>
<dbReference type="SUPFAM" id="SSF56784">
    <property type="entry name" value="HAD-like"/>
    <property type="match status" value="1"/>
</dbReference>
<evidence type="ECO:0000256" key="4">
    <source>
        <dbReference type="ARBA" id="ARBA00012640"/>
    </source>
</evidence>
<evidence type="ECO:0000256" key="7">
    <source>
        <dbReference type="ARBA" id="ARBA00022723"/>
    </source>
</evidence>
<proteinExistence type="inferred from homology"/>
<dbReference type="Gene3D" id="3.40.50.1000">
    <property type="entry name" value="HAD superfamily/HAD-like"/>
    <property type="match status" value="1"/>
</dbReference>
<dbReference type="SFLD" id="SFLDG01137">
    <property type="entry name" value="C1.6.1:_Phosphoserine_Phosphat"/>
    <property type="match status" value="1"/>
</dbReference>
<keyword evidence="16" id="KW-1185">Reference proteome</keyword>
<evidence type="ECO:0000313" key="15">
    <source>
        <dbReference type="EMBL" id="QUT07426.1"/>
    </source>
</evidence>
<evidence type="ECO:0000256" key="12">
    <source>
        <dbReference type="ARBA" id="ARBA00048138"/>
    </source>
</evidence>
<dbReference type="InterPro" id="IPR023214">
    <property type="entry name" value="HAD_sf"/>
</dbReference>
<comment type="pathway">
    <text evidence="2">Amino-acid biosynthesis; L-serine biosynthesis; L-serine from 3-phospho-D-glycerate: step 3/3.</text>
</comment>
<dbReference type="AlphaFoldDB" id="A0A975K9R7"/>
<evidence type="ECO:0000256" key="2">
    <source>
        <dbReference type="ARBA" id="ARBA00005135"/>
    </source>
</evidence>
<keyword evidence="10" id="KW-0718">Serine biosynthesis</keyword>
<comment type="catalytic activity">
    <reaction evidence="12">
        <text>O-phospho-L-serine + H2O = L-serine + phosphate</text>
        <dbReference type="Rhea" id="RHEA:21208"/>
        <dbReference type="ChEBI" id="CHEBI:15377"/>
        <dbReference type="ChEBI" id="CHEBI:33384"/>
        <dbReference type="ChEBI" id="CHEBI:43474"/>
        <dbReference type="ChEBI" id="CHEBI:57524"/>
        <dbReference type="EC" id="3.1.3.3"/>
    </reaction>
</comment>
<comment type="cofactor">
    <cofactor evidence="1">
        <name>Mg(2+)</name>
        <dbReference type="ChEBI" id="CHEBI:18420"/>
    </cofactor>
</comment>
<organism evidence="15 16">
    <name type="scientific">Sphingobium phenoxybenzoativorans</name>
    <dbReference type="NCBI Taxonomy" id="1592790"/>
    <lineage>
        <taxon>Bacteria</taxon>
        <taxon>Pseudomonadati</taxon>
        <taxon>Pseudomonadota</taxon>
        <taxon>Alphaproteobacteria</taxon>
        <taxon>Sphingomonadales</taxon>
        <taxon>Sphingomonadaceae</taxon>
        <taxon>Sphingobium</taxon>
    </lineage>
</organism>
<dbReference type="Proteomes" id="UP000681425">
    <property type="component" value="Chromosome"/>
</dbReference>
<keyword evidence="6" id="KW-0028">Amino-acid biosynthesis</keyword>
<dbReference type="GO" id="GO:0000287">
    <property type="term" value="F:magnesium ion binding"/>
    <property type="evidence" value="ECO:0007669"/>
    <property type="project" value="TreeGrafter"/>
</dbReference>
<keyword evidence="7" id="KW-0479">Metal-binding</keyword>
<dbReference type="CDD" id="cd07500">
    <property type="entry name" value="HAD_PSP"/>
    <property type="match status" value="1"/>
</dbReference>
<evidence type="ECO:0000256" key="11">
    <source>
        <dbReference type="ARBA" id="ARBA00031693"/>
    </source>
</evidence>
<dbReference type="PANTHER" id="PTHR43344">
    <property type="entry name" value="PHOSPHOSERINE PHOSPHATASE"/>
    <property type="match status" value="1"/>
</dbReference>
<keyword evidence="8 15" id="KW-0378">Hydrolase</keyword>
<dbReference type="NCBIfam" id="TIGR01488">
    <property type="entry name" value="HAD-SF-IB"/>
    <property type="match status" value="1"/>
</dbReference>
<dbReference type="InterPro" id="IPR050582">
    <property type="entry name" value="HAD-like_SerB"/>
</dbReference>
<protein>
    <recommendedName>
        <fullName evidence="5">Phosphoserine phosphatase</fullName>
        <ecNumber evidence="4">3.1.3.3</ecNumber>
    </recommendedName>
    <alternativeName>
        <fullName evidence="11">O-phosphoserine phosphohydrolase</fullName>
    </alternativeName>
</protein>
<accession>A0A975K9R7</accession>
<sequence>MFLVTLVASDRLGQGDISAASDRLSDAGCAAGYSNWLEPEKAADIFFANDPKAARAALTDLGEGIDILVQPAATREKKLLVADMDSTMITVECIDELADYAGIKAQIAEVTEQAMQGKLDFAEALHARVALLKGLPDAVIDQCRTERVRLMPGAKALVRTMRSRGARTVLVSGGFTRFTGPVAEEIGFEKAVANVLELADGHLSGTVAQPIVDAARKREELRAAIAEHGIDPALTLAVGDGANDIPMIEAASLGVAYHAKEKARAAADAEIRYGDLSALLYAQGIARRDWVEA</sequence>
<dbReference type="KEGG" id="spph:KFK14_08540"/>
<evidence type="ECO:0000256" key="3">
    <source>
        <dbReference type="ARBA" id="ARBA00009184"/>
    </source>
</evidence>
<feature type="active site" description="Proton donor" evidence="14">
    <location>
        <position position="85"/>
    </location>
</feature>
<dbReference type="NCBIfam" id="TIGR00338">
    <property type="entry name" value="serB"/>
    <property type="match status" value="1"/>
</dbReference>
<dbReference type="SFLD" id="SFLDS00003">
    <property type="entry name" value="Haloacid_Dehalogenase"/>
    <property type="match status" value="1"/>
</dbReference>
<dbReference type="InterPro" id="IPR036412">
    <property type="entry name" value="HAD-like_sf"/>
</dbReference>
<dbReference type="SFLD" id="SFLDF00029">
    <property type="entry name" value="phosphoserine_phosphatase"/>
    <property type="match status" value="1"/>
</dbReference>
<dbReference type="RefSeq" id="WP_212610577.1">
    <property type="nucleotide sequence ID" value="NZ_CP073910.1"/>
</dbReference>
<dbReference type="GO" id="GO:0036424">
    <property type="term" value="F:L-phosphoserine phosphatase activity"/>
    <property type="evidence" value="ECO:0007669"/>
    <property type="project" value="InterPro"/>
</dbReference>
<feature type="active site" description="Nucleophile" evidence="14">
    <location>
        <position position="83"/>
    </location>
</feature>
<evidence type="ECO:0000256" key="8">
    <source>
        <dbReference type="ARBA" id="ARBA00022801"/>
    </source>
</evidence>
<dbReference type="PANTHER" id="PTHR43344:SF2">
    <property type="entry name" value="PHOSPHOSERINE PHOSPHATASE"/>
    <property type="match status" value="1"/>
</dbReference>
<evidence type="ECO:0000256" key="14">
    <source>
        <dbReference type="PIRSR" id="PIRSR604469-1"/>
    </source>
</evidence>
<evidence type="ECO:0000256" key="10">
    <source>
        <dbReference type="ARBA" id="ARBA00023299"/>
    </source>
</evidence>
<comment type="catalytic activity">
    <reaction evidence="13">
        <text>O-phospho-D-serine + H2O = D-serine + phosphate</text>
        <dbReference type="Rhea" id="RHEA:24873"/>
        <dbReference type="ChEBI" id="CHEBI:15377"/>
        <dbReference type="ChEBI" id="CHEBI:35247"/>
        <dbReference type="ChEBI" id="CHEBI:43474"/>
        <dbReference type="ChEBI" id="CHEBI:58680"/>
        <dbReference type="EC" id="3.1.3.3"/>
    </reaction>
</comment>
<comment type="similarity">
    <text evidence="3">Belongs to the HAD-like hydrolase superfamily. SerB family.</text>
</comment>
<evidence type="ECO:0000256" key="1">
    <source>
        <dbReference type="ARBA" id="ARBA00001946"/>
    </source>
</evidence>
<name>A0A975K9R7_9SPHN</name>
<gene>
    <name evidence="15" type="primary">serB</name>
    <name evidence="15" type="ORF">KFK14_08540</name>
</gene>
<dbReference type="InterPro" id="IPR004469">
    <property type="entry name" value="PSP"/>
</dbReference>
<evidence type="ECO:0000313" key="16">
    <source>
        <dbReference type="Proteomes" id="UP000681425"/>
    </source>
</evidence>
<dbReference type="EMBL" id="CP073910">
    <property type="protein sequence ID" value="QUT07426.1"/>
    <property type="molecule type" value="Genomic_DNA"/>
</dbReference>
<evidence type="ECO:0000256" key="5">
    <source>
        <dbReference type="ARBA" id="ARBA00015196"/>
    </source>
</evidence>
<dbReference type="SFLD" id="SFLDG01136">
    <property type="entry name" value="C1.6:_Phosphoserine_Phosphatas"/>
    <property type="match status" value="1"/>
</dbReference>
<evidence type="ECO:0000256" key="6">
    <source>
        <dbReference type="ARBA" id="ARBA00022605"/>
    </source>
</evidence>
<dbReference type="GO" id="GO:0005737">
    <property type="term" value="C:cytoplasm"/>
    <property type="evidence" value="ECO:0007669"/>
    <property type="project" value="TreeGrafter"/>
</dbReference>
<evidence type="ECO:0000256" key="9">
    <source>
        <dbReference type="ARBA" id="ARBA00022842"/>
    </source>
</evidence>